<keyword evidence="1" id="KW-0812">Transmembrane</keyword>
<feature type="transmembrane region" description="Helical" evidence="1">
    <location>
        <begin position="48"/>
        <end position="65"/>
    </location>
</feature>
<feature type="transmembrane region" description="Helical" evidence="1">
    <location>
        <begin position="85"/>
        <end position="104"/>
    </location>
</feature>
<name>A0A9E7R1F0_9EURY</name>
<evidence type="ECO:0000313" key="2">
    <source>
        <dbReference type="EMBL" id="UWM53862.1"/>
    </source>
</evidence>
<keyword evidence="1" id="KW-1133">Transmembrane helix</keyword>
<protein>
    <submittedName>
        <fullName evidence="2">Uncharacterized protein</fullName>
    </submittedName>
</protein>
<dbReference type="EMBL" id="CP104003">
    <property type="protein sequence ID" value="UWM53862.1"/>
    <property type="molecule type" value="Genomic_DNA"/>
</dbReference>
<dbReference type="Proteomes" id="UP001057580">
    <property type="component" value="Chromosome"/>
</dbReference>
<keyword evidence="1" id="KW-0472">Membrane</keyword>
<proteinExistence type="predicted"/>
<evidence type="ECO:0000313" key="3">
    <source>
        <dbReference type="Proteomes" id="UP001057580"/>
    </source>
</evidence>
<sequence>MATDTASPRASHIRGVTVTTLASLAGVVAAVVSSIVTEGAANPATDTLGLYVLAAAILVQLPILQVLGKTGLVAVDVEEFGAKDYLYVAFMTFSLWFVCWTIILTTGTTF</sequence>
<gene>
    <name evidence="2" type="ORF">N0B31_17250</name>
</gene>
<dbReference type="RefSeq" id="WP_260592856.1">
    <property type="nucleotide sequence ID" value="NZ_CP104003.1"/>
</dbReference>
<dbReference type="Pfam" id="PF19094">
    <property type="entry name" value="EMC6_arch"/>
    <property type="match status" value="1"/>
</dbReference>
<dbReference type="KEGG" id="ssai:N0B31_17250"/>
<reference evidence="2" key="1">
    <citation type="submission" date="2022-09" db="EMBL/GenBank/DDBJ databases">
        <title>Diverse halophilic archaea isolated from saline environments.</title>
        <authorList>
            <person name="Cui H.-L."/>
        </authorList>
    </citation>
    <scope>NUCLEOTIDE SEQUENCE</scope>
    <source>
        <strain evidence="2">ZS-35-S2</strain>
    </source>
</reference>
<feature type="transmembrane region" description="Helical" evidence="1">
    <location>
        <begin position="12"/>
        <end position="36"/>
    </location>
</feature>
<accession>A0A9E7R1F0</accession>
<dbReference type="InterPro" id="IPR043941">
    <property type="entry name" value="EMC6-arch"/>
</dbReference>
<dbReference type="AlphaFoldDB" id="A0A9E7R1F0"/>
<organism evidence="2 3">
    <name type="scientific">Salinirubellus salinus</name>
    <dbReference type="NCBI Taxonomy" id="1364945"/>
    <lineage>
        <taxon>Archaea</taxon>
        <taxon>Methanobacteriati</taxon>
        <taxon>Methanobacteriota</taxon>
        <taxon>Stenosarchaea group</taxon>
        <taxon>Halobacteria</taxon>
        <taxon>Halobacteriales</taxon>
        <taxon>Natronomonadaceae</taxon>
        <taxon>Salinirubellus</taxon>
    </lineage>
</organism>
<evidence type="ECO:0000256" key="1">
    <source>
        <dbReference type="SAM" id="Phobius"/>
    </source>
</evidence>
<keyword evidence="3" id="KW-1185">Reference proteome</keyword>
<dbReference type="GeneID" id="74944206"/>